<feature type="binding site" evidence="6">
    <location>
        <position position="122"/>
    </location>
    <ligand>
        <name>Zn(2+)</name>
        <dbReference type="ChEBI" id="CHEBI:29105"/>
        <note>catalytic</note>
    </ligand>
</feature>
<proteinExistence type="predicted"/>
<dbReference type="InterPro" id="IPR034035">
    <property type="entry name" value="Astacin-like_dom"/>
</dbReference>
<evidence type="ECO:0000256" key="3">
    <source>
        <dbReference type="ARBA" id="ARBA00022801"/>
    </source>
</evidence>
<dbReference type="EMBL" id="CP012523">
    <property type="protein sequence ID" value="ALC39662.1"/>
    <property type="molecule type" value="Genomic_DNA"/>
</dbReference>
<dbReference type="PANTHER" id="PTHR10127:SF780">
    <property type="entry name" value="METALLOENDOPEPTIDASE"/>
    <property type="match status" value="1"/>
</dbReference>
<keyword evidence="10" id="KW-1185">Reference proteome</keyword>
<organism evidence="9 10">
    <name type="scientific">Drosophila busckii</name>
    <name type="common">Fruit fly</name>
    <dbReference type="NCBI Taxonomy" id="30019"/>
    <lineage>
        <taxon>Eukaryota</taxon>
        <taxon>Metazoa</taxon>
        <taxon>Ecdysozoa</taxon>
        <taxon>Arthropoda</taxon>
        <taxon>Hexapoda</taxon>
        <taxon>Insecta</taxon>
        <taxon>Pterygota</taxon>
        <taxon>Neoptera</taxon>
        <taxon>Endopterygota</taxon>
        <taxon>Diptera</taxon>
        <taxon>Brachycera</taxon>
        <taxon>Muscomorpha</taxon>
        <taxon>Ephydroidea</taxon>
        <taxon>Drosophilidae</taxon>
        <taxon>Drosophila</taxon>
    </lineage>
</organism>
<dbReference type="EC" id="3.4.24.-" evidence="7"/>
<dbReference type="Gene3D" id="3.40.390.10">
    <property type="entry name" value="Collagenase (Catalytic Domain)"/>
    <property type="match status" value="1"/>
</dbReference>
<dbReference type="PANTHER" id="PTHR10127">
    <property type="entry name" value="DISCOIDIN, CUB, EGF, LAMININ , AND ZINC METALLOPROTEASE DOMAIN CONTAINING"/>
    <property type="match status" value="1"/>
</dbReference>
<dbReference type="OrthoDB" id="291007at2759"/>
<keyword evidence="1 6" id="KW-0645">Protease</keyword>
<keyword evidence="4 6" id="KW-0862">Zinc</keyword>
<dbReference type="GO" id="GO:0008270">
    <property type="term" value="F:zinc ion binding"/>
    <property type="evidence" value="ECO:0007669"/>
    <property type="project" value="UniProtKB-UniRule"/>
</dbReference>
<evidence type="ECO:0000256" key="5">
    <source>
        <dbReference type="ARBA" id="ARBA00023049"/>
    </source>
</evidence>
<evidence type="ECO:0000256" key="7">
    <source>
        <dbReference type="RuleBase" id="RU361183"/>
    </source>
</evidence>
<dbReference type="Pfam" id="PF01400">
    <property type="entry name" value="Astacin"/>
    <property type="match status" value="1"/>
</dbReference>
<feature type="domain" description="Peptidase M12A" evidence="8">
    <location>
        <begin position="19"/>
        <end position="211"/>
    </location>
</feature>
<sequence>MLLTMEQLEYLNGTDLPQTAINWPDYYWPESTVVFSIGQEFSPHEVDVIRDAMLEIETVSCIRFRQTANISEPQVAIRRIGAEGCYSALGFQHKVQLLNLDTNCTEKGVFQHELLHALGFVHMQCDPRRDDYVTIKEENIIPEKKCNFKKFDARDVTDFGVPYDYSSIMHYGLKAFSKNNQPTIVPKLNTAKIGLTQLSTLDILKLNIAYC</sequence>
<dbReference type="SMART" id="SM00235">
    <property type="entry name" value="ZnMc"/>
    <property type="match status" value="1"/>
</dbReference>
<gene>
    <name evidence="9" type="ORF">Dbus_chr2Lg1747</name>
</gene>
<dbReference type="PROSITE" id="PS51864">
    <property type="entry name" value="ASTACIN"/>
    <property type="match status" value="1"/>
</dbReference>
<dbReference type="AlphaFoldDB" id="A0A0M4ER99"/>
<feature type="binding site" evidence="6">
    <location>
        <position position="116"/>
    </location>
    <ligand>
        <name>Zn(2+)</name>
        <dbReference type="ChEBI" id="CHEBI:29105"/>
        <note>catalytic</note>
    </ligand>
</feature>
<evidence type="ECO:0000313" key="10">
    <source>
        <dbReference type="Proteomes" id="UP000494163"/>
    </source>
</evidence>
<evidence type="ECO:0000313" key="9">
    <source>
        <dbReference type="EMBL" id="ALC39662.1"/>
    </source>
</evidence>
<accession>A0A0M4ER99</accession>
<comment type="cofactor">
    <cofactor evidence="6 7">
        <name>Zn(2+)</name>
        <dbReference type="ChEBI" id="CHEBI:29105"/>
    </cofactor>
    <text evidence="6 7">Binds 1 zinc ion per subunit.</text>
</comment>
<keyword evidence="3 6" id="KW-0378">Hydrolase</keyword>
<keyword evidence="5 6" id="KW-0482">Metalloprotease</keyword>
<reference evidence="9 10" key="1">
    <citation type="submission" date="2015-08" db="EMBL/GenBank/DDBJ databases">
        <title>Ancestral chromatin configuration constrains chromatin evolution on differentiating sex chromosomes in Drosophila.</title>
        <authorList>
            <person name="Zhou Q."/>
            <person name="Bachtrog D."/>
        </authorList>
    </citation>
    <scope>NUCLEOTIDE SEQUENCE [LARGE SCALE GENOMIC DNA]</scope>
    <source>
        <tissue evidence="9">Whole larvae</tissue>
    </source>
</reference>
<protein>
    <recommendedName>
        <fullName evidence="7">Metalloendopeptidase</fullName>
        <ecNumber evidence="7">3.4.24.-</ecNumber>
    </recommendedName>
</protein>
<dbReference type="STRING" id="30019.A0A0M4ER99"/>
<dbReference type="PRINTS" id="PR00480">
    <property type="entry name" value="ASTACIN"/>
</dbReference>
<feature type="binding site" evidence="6">
    <location>
        <position position="112"/>
    </location>
    <ligand>
        <name>Zn(2+)</name>
        <dbReference type="ChEBI" id="CHEBI:29105"/>
        <note>catalytic</note>
    </ligand>
</feature>
<dbReference type="OMA" id="MLAQASI"/>
<dbReference type="Proteomes" id="UP000494163">
    <property type="component" value="Chromosome 2L"/>
</dbReference>
<dbReference type="CDD" id="cd04280">
    <property type="entry name" value="ZnMc_astacin_like"/>
    <property type="match status" value="1"/>
</dbReference>
<evidence type="ECO:0000256" key="4">
    <source>
        <dbReference type="ARBA" id="ARBA00022833"/>
    </source>
</evidence>
<evidence type="ECO:0000256" key="1">
    <source>
        <dbReference type="ARBA" id="ARBA00022670"/>
    </source>
</evidence>
<dbReference type="InterPro" id="IPR024079">
    <property type="entry name" value="MetalloPept_cat_dom_sf"/>
</dbReference>
<dbReference type="SUPFAM" id="SSF55486">
    <property type="entry name" value="Metalloproteases ('zincins'), catalytic domain"/>
    <property type="match status" value="1"/>
</dbReference>
<dbReference type="GO" id="GO:0004222">
    <property type="term" value="F:metalloendopeptidase activity"/>
    <property type="evidence" value="ECO:0007669"/>
    <property type="project" value="UniProtKB-UniRule"/>
</dbReference>
<dbReference type="InterPro" id="IPR001506">
    <property type="entry name" value="Peptidase_M12A"/>
</dbReference>
<comment type="caution">
    <text evidence="6">Lacks conserved residue(s) required for the propagation of feature annotation.</text>
</comment>
<evidence type="ECO:0000256" key="2">
    <source>
        <dbReference type="ARBA" id="ARBA00022723"/>
    </source>
</evidence>
<evidence type="ECO:0000256" key="6">
    <source>
        <dbReference type="PROSITE-ProRule" id="PRU01211"/>
    </source>
</evidence>
<feature type="active site" evidence="6">
    <location>
        <position position="113"/>
    </location>
</feature>
<keyword evidence="2 6" id="KW-0479">Metal-binding</keyword>
<dbReference type="GO" id="GO:0006508">
    <property type="term" value="P:proteolysis"/>
    <property type="evidence" value="ECO:0007669"/>
    <property type="project" value="UniProtKB-KW"/>
</dbReference>
<name>A0A0M4ER99_DROBS</name>
<dbReference type="InterPro" id="IPR006026">
    <property type="entry name" value="Peptidase_Metallo"/>
</dbReference>
<evidence type="ECO:0000259" key="8">
    <source>
        <dbReference type="PROSITE" id="PS51864"/>
    </source>
</evidence>